<keyword evidence="2" id="KW-1185">Reference proteome</keyword>
<dbReference type="EMBL" id="JNBS01002103">
    <property type="protein sequence ID" value="OQR95470.1"/>
    <property type="molecule type" value="Genomic_DNA"/>
</dbReference>
<dbReference type="OrthoDB" id="74147at2759"/>
<sequence length="292" mass="34629">MTIEYMHNYQDPWNIFLDWYLHECLLYQTSANLYSLALTSRTMLERLRRSPFYRLIHLILLRNQLSIIDDRNLRFIVHTEVRTACGITGKGFGVYTHTSHPDRIRSPCPAYLKDLHAEIWRLANATNTTHLEMTCAITKIHNCVCKGYYQPRLKVRLPALAMAEGRVEKHPQEPHAYIVHGKEHRWLVGRDMMWDQVFSVEVFRQVIQRDLDWWERHKDVQMLATAFGEIFEHWIGMNCPVVFQTSSCHFNLAPFHAEYTNELFVCQHDKLDLSGDEDEDMMELSDDEYMYD</sequence>
<protein>
    <submittedName>
        <fullName evidence="1">Uncharacterized protein</fullName>
    </submittedName>
</protein>
<organism evidence="1 2">
    <name type="scientific">Thraustotheca clavata</name>
    <dbReference type="NCBI Taxonomy" id="74557"/>
    <lineage>
        <taxon>Eukaryota</taxon>
        <taxon>Sar</taxon>
        <taxon>Stramenopiles</taxon>
        <taxon>Oomycota</taxon>
        <taxon>Saprolegniomycetes</taxon>
        <taxon>Saprolegniales</taxon>
        <taxon>Achlyaceae</taxon>
        <taxon>Thraustotheca</taxon>
    </lineage>
</organism>
<dbReference type="Proteomes" id="UP000243217">
    <property type="component" value="Unassembled WGS sequence"/>
</dbReference>
<dbReference type="AlphaFoldDB" id="A0A1V9ZCA3"/>
<evidence type="ECO:0000313" key="2">
    <source>
        <dbReference type="Proteomes" id="UP000243217"/>
    </source>
</evidence>
<comment type="caution">
    <text evidence="1">The sequence shown here is derived from an EMBL/GenBank/DDBJ whole genome shotgun (WGS) entry which is preliminary data.</text>
</comment>
<gene>
    <name evidence="1" type="ORF">THRCLA_07835</name>
</gene>
<proteinExistence type="predicted"/>
<name>A0A1V9ZCA3_9STRA</name>
<accession>A0A1V9ZCA3</accession>
<reference evidence="1 2" key="1">
    <citation type="journal article" date="2014" name="Genome Biol. Evol.">
        <title>The secreted proteins of Achlya hypogyna and Thraustotheca clavata identify the ancestral oomycete secretome and reveal gene acquisitions by horizontal gene transfer.</title>
        <authorList>
            <person name="Misner I."/>
            <person name="Blouin N."/>
            <person name="Leonard G."/>
            <person name="Richards T.A."/>
            <person name="Lane C.E."/>
        </authorList>
    </citation>
    <scope>NUCLEOTIDE SEQUENCE [LARGE SCALE GENOMIC DNA]</scope>
    <source>
        <strain evidence="1 2">ATCC 34112</strain>
    </source>
</reference>
<evidence type="ECO:0000313" key="1">
    <source>
        <dbReference type="EMBL" id="OQR95470.1"/>
    </source>
</evidence>